<evidence type="ECO:0000256" key="8">
    <source>
        <dbReference type="ARBA" id="ARBA00023273"/>
    </source>
</evidence>
<feature type="signal peptide" evidence="10">
    <location>
        <begin position="1"/>
        <end position="23"/>
    </location>
</feature>
<dbReference type="InterPro" id="IPR053879">
    <property type="entry name" value="HYDIN_VesB_CFA65-like_Ig"/>
</dbReference>
<comment type="caution">
    <text evidence="12">The sequence shown here is derived from an EMBL/GenBank/DDBJ whole genome shotgun (WGS) entry which is preliminary data.</text>
</comment>
<evidence type="ECO:0000256" key="5">
    <source>
        <dbReference type="ARBA" id="ARBA00023069"/>
    </source>
</evidence>
<dbReference type="InterPro" id="IPR044665">
    <property type="entry name" value="E_coli_cyclophilin_A-like"/>
</dbReference>
<dbReference type="InterPro" id="IPR002130">
    <property type="entry name" value="Cyclophilin-type_PPIase_dom"/>
</dbReference>
<keyword evidence="8" id="KW-0966">Cell projection</keyword>
<name>A0A4R1HIU3_9GAMM</name>
<dbReference type="NCBIfam" id="NF041766">
    <property type="entry name" value="choice_anch_U"/>
    <property type="match status" value="1"/>
</dbReference>
<evidence type="ECO:0000256" key="7">
    <source>
        <dbReference type="ARBA" id="ARBA00023235"/>
    </source>
</evidence>
<dbReference type="GO" id="GO:0003755">
    <property type="term" value="F:peptidyl-prolyl cis-trans isomerase activity"/>
    <property type="evidence" value="ECO:0007669"/>
    <property type="project" value="UniProtKB-KW"/>
</dbReference>
<keyword evidence="13" id="KW-1185">Reference proteome</keyword>
<dbReference type="SUPFAM" id="SSF50891">
    <property type="entry name" value="Cyclophilin-like"/>
    <property type="match status" value="1"/>
</dbReference>
<dbReference type="Pfam" id="PF22544">
    <property type="entry name" value="HYDIN_VesB_CFA65-like_Ig"/>
    <property type="match status" value="1"/>
</dbReference>
<organism evidence="12 13">
    <name type="scientific">Thiogranum longum</name>
    <dbReference type="NCBI Taxonomy" id="1537524"/>
    <lineage>
        <taxon>Bacteria</taxon>
        <taxon>Pseudomonadati</taxon>
        <taxon>Pseudomonadota</taxon>
        <taxon>Gammaproteobacteria</taxon>
        <taxon>Chromatiales</taxon>
        <taxon>Ectothiorhodospiraceae</taxon>
        <taxon>Thiogranum</taxon>
    </lineage>
</organism>
<sequence>MYSYYNHLRSALIFFAAISTAHASVVRMSIAFGDQPANDIYIELFDFAAPITVSNFLNYVENTSGEKRYDGSFIHRSIPGFVIQGGGFSYDPGLGDFGTTSAPHIITDPPITNEFDSSRSNVRGTIAMAKIDGDANSATSEWFFNLVDNAADLDSQNGGFTVFGQVLSNGMDLIDSIAGLATENLGGTFQDLPVFNYTSGSPVTAANLVTVNTTSSPYPPPFFITPAPLDFGLRVINTGPVEQTVTIQNISNKNLSFGLISGLDVLVPPYSIAADSCSSQIITPSSFCTLQISYTPTTPGLSEDTINIPSDDPTNPSIVFSVSGSGAPTTASLETNPVSLIDFGSVDIAGTADQQITIRNVGGGILQPGAIEFSGANASLFTIDASTSNCEGAQLAFTESCSFTVRLTPDTVGPKSATLLINASPNGQLNQLGLIGDVILPQPDLLISESIIDVGDTQAGTPKTATVTLANAGTLDLIFTDISISGTDAENFTSTNNCNLLAPDEFCQELITFTSSTTGTSSATLQVSTNDPDTPVSTVPIIATSSTDSDGVPDDIEAAGPNRGDGNQDGTPDSQQANVTTLLDLNGNYVTVAADPGTQFLGVSIDPNPAPETTPTAGGTTITFPNGFVSFLLDGIPVGSNTAISIFLPTNNPSVNSYFKYGWIPGDNPLIVSKHWYQFDFDGRTGAEIQENQIILHFVDGGFGDADLTPNGRIFDPGGPASINLGSSSSSSGGGCSLTTPRNKASRPIDMVVLLVLAVVLRLLRKRYATFENTHHKLP</sequence>
<keyword evidence="7 12" id="KW-0413">Isomerase</keyword>
<dbReference type="InterPro" id="IPR029000">
    <property type="entry name" value="Cyclophilin-like_dom_sf"/>
</dbReference>
<evidence type="ECO:0000313" key="12">
    <source>
        <dbReference type="EMBL" id="TCK19389.1"/>
    </source>
</evidence>
<evidence type="ECO:0000256" key="3">
    <source>
        <dbReference type="ARBA" id="ARBA00013194"/>
    </source>
</evidence>
<dbReference type="InterPro" id="IPR013783">
    <property type="entry name" value="Ig-like_fold"/>
</dbReference>
<evidence type="ECO:0000256" key="10">
    <source>
        <dbReference type="SAM" id="SignalP"/>
    </source>
</evidence>
<dbReference type="OrthoDB" id="9807797at2"/>
<dbReference type="Pfam" id="PF00160">
    <property type="entry name" value="Pro_isomerase"/>
    <property type="match status" value="1"/>
</dbReference>
<evidence type="ECO:0000256" key="2">
    <source>
        <dbReference type="ARBA" id="ARBA00004496"/>
    </source>
</evidence>
<keyword evidence="5" id="KW-0969">Cilium</keyword>
<dbReference type="AlphaFoldDB" id="A0A4R1HIU3"/>
<dbReference type="GO" id="GO:0005737">
    <property type="term" value="C:cytoplasm"/>
    <property type="evidence" value="ECO:0007669"/>
    <property type="project" value="UniProtKB-SubCell"/>
</dbReference>
<gene>
    <name evidence="12" type="ORF">DFR30_2700</name>
</gene>
<dbReference type="InterPro" id="IPR053784">
    <property type="entry name" value="Choice_anch_U_dom"/>
</dbReference>
<dbReference type="EMBL" id="SMFX01000001">
    <property type="protein sequence ID" value="TCK19389.1"/>
    <property type="molecule type" value="Genomic_DNA"/>
</dbReference>
<evidence type="ECO:0000256" key="1">
    <source>
        <dbReference type="ARBA" id="ARBA00004138"/>
    </source>
</evidence>
<evidence type="ECO:0000256" key="9">
    <source>
        <dbReference type="SAM" id="MobiDB-lite"/>
    </source>
</evidence>
<feature type="domain" description="PPIase cyclophilin-type" evidence="11">
    <location>
        <begin position="27"/>
        <end position="213"/>
    </location>
</feature>
<feature type="region of interest" description="Disordered" evidence="9">
    <location>
        <begin position="543"/>
        <end position="575"/>
    </location>
</feature>
<evidence type="ECO:0000256" key="6">
    <source>
        <dbReference type="ARBA" id="ARBA00023110"/>
    </source>
</evidence>
<dbReference type="PANTHER" id="PTHR43246">
    <property type="entry name" value="PEPTIDYL-PROLYL CIS-TRANS ISOMERASE CYP38, CHLOROPLASTIC"/>
    <property type="match status" value="1"/>
</dbReference>
<comment type="subcellular location">
    <subcellularLocation>
        <location evidence="1">Cell projection</location>
        <location evidence="1">Cilium</location>
    </subcellularLocation>
    <subcellularLocation>
        <location evidence="2">Cytoplasm</location>
    </subcellularLocation>
</comment>
<evidence type="ECO:0000256" key="4">
    <source>
        <dbReference type="ARBA" id="ARBA00022490"/>
    </source>
</evidence>
<keyword evidence="10" id="KW-0732">Signal</keyword>
<dbReference type="Proteomes" id="UP000295707">
    <property type="component" value="Unassembled WGS sequence"/>
</dbReference>
<dbReference type="PROSITE" id="PS50072">
    <property type="entry name" value="CSA_PPIASE_2"/>
    <property type="match status" value="1"/>
</dbReference>
<feature type="chain" id="PRO_5020703381" description="peptidylprolyl isomerase" evidence="10">
    <location>
        <begin position="24"/>
        <end position="779"/>
    </location>
</feature>
<reference evidence="12 13" key="1">
    <citation type="submission" date="2019-03" db="EMBL/GenBank/DDBJ databases">
        <title>Genomic Encyclopedia of Type Strains, Phase IV (KMG-IV): sequencing the most valuable type-strain genomes for metagenomic binning, comparative biology and taxonomic classification.</title>
        <authorList>
            <person name="Goeker M."/>
        </authorList>
    </citation>
    <scope>NUCLEOTIDE SEQUENCE [LARGE SCALE GENOMIC DNA]</scope>
    <source>
        <strain evidence="12 13">DSM 19610</strain>
    </source>
</reference>
<dbReference type="Gene3D" id="2.40.100.10">
    <property type="entry name" value="Cyclophilin-like"/>
    <property type="match status" value="1"/>
</dbReference>
<evidence type="ECO:0000313" key="13">
    <source>
        <dbReference type="Proteomes" id="UP000295707"/>
    </source>
</evidence>
<keyword evidence="4" id="KW-0963">Cytoplasm</keyword>
<dbReference type="EC" id="5.2.1.8" evidence="3"/>
<keyword evidence="6" id="KW-0697">Rotamase</keyword>
<dbReference type="NCBIfam" id="NF012200">
    <property type="entry name" value="choice_anch_D"/>
    <property type="match status" value="3"/>
</dbReference>
<protein>
    <recommendedName>
        <fullName evidence="3">peptidylprolyl isomerase</fullName>
        <ecNumber evidence="3">5.2.1.8</ecNumber>
    </recommendedName>
</protein>
<dbReference type="Gene3D" id="2.60.40.10">
    <property type="entry name" value="Immunoglobulins"/>
    <property type="match status" value="3"/>
</dbReference>
<accession>A0A4R1HIU3</accession>
<proteinExistence type="predicted"/>
<evidence type="ECO:0000259" key="11">
    <source>
        <dbReference type="PROSITE" id="PS50072"/>
    </source>
</evidence>